<dbReference type="Gene3D" id="3.30.428.10">
    <property type="entry name" value="HIT-like"/>
    <property type="match status" value="1"/>
</dbReference>
<evidence type="ECO:0000259" key="2">
    <source>
        <dbReference type="PROSITE" id="PS51084"/>
    </source>
</evidence>
<dbReference type="InterPro" id="IPR052908">
    <property type="entry name" value="AP-4-A_phosphorylase"/>
</dbReference>
<proteinExistence type="predicted"/>
<dbReference type="Proteomes" id="UP000622890">
    <property type="component" value="Unassembled WGS sequence"/>
</dbReference>
<gene>
    <name evidence="3" type="ORF">JJB74_09240</name>
</gene>
<dbReference type="Pfam" id="PF01230">
    <property type="entry name" value="HIT"/>
    <property type="match status" value="1"/>
</dbReference>
<protein>
    <submittedName>
        <fullName evidence="3">HIT family protein</fullName>
    </submittedName>
</protein>
<feature type="short sequence motif" description="Histidine triad motif" evidence="1">
    <location>
        <begin position="89"/>
        <end position="93"/>
    </location>
</feature>
<sequence>MNENCELCASAGGEVLHADEALRVVLIDDAQYPGFCRVIWNAHVKEMTDLTPAERSRMMMSVMKVESALRETLSPDKINLASLGNMTPHLHWHVIPRYADDVHFPGAIWAHEQREPHAAKLAERAGQLDALRAAIRAAFAESNPEASSNAAKES</sequence>
<dbReference type="PANTHER" id="PTHR42997">
    <property type="entry name" value="HIT FAMILY HYDROLASE"/>
    <property type="match status" value="1"/>
</dbReference>
<organism evidence="3 4">
    <name type="scientific">Noviherbaspirillum pedocola</name>
    <dbReference type="NCBI Taxonomy" id="2801341"/>
    <lineage>
        <taxon>Bacteria</taxon>
        <taxon>Pseudomonadati</taxon>
        <taxon>Pseudomonadota</taxon>
        <taxon>Betaproteobacteria</taxon>
        <taxon>Burkholderiales</taxon>
        <taxon>Oxalobacteraceae</taxon>
        <taxon>Noviherbaspirillum</taxon>
    </lineage>
</organism>
<keyword evidence="4" id="KW-1185">Reference proteome</keyword>
<dbReference type="SUPFAM" id="SSF54197">
    <property type="entry name" value="HIT-like"/>
    <property type="match status" value="1"/>
</dbReference>
<accession>A0A934W142</accession>
<feature type="domain" description="HIT" evidence="2">
    <location>
        <begin position="3"/>
        <end position="104"/>
    </location>
</feature>
<dbReference type="InterPro" id="IPR036265">
    <property type="entry name" value="HIT-like_sf"/>
</dbReference>
<dbReference type="PANTHER" id="PTHR42997:SF1">
    <property type="entry name" value="AP-4-A PHOSPHORYLASE"/>
    <property type="match status" value="1"/>
</dbReference>
<dbReference type="EMBL" id="JAEPBG010000003">
    <property type="protein sequence ID" value="MBK4734786.1"/>
    <property type="molecule type" value="Genomic_DNA"/>
</dbReference>
<dbReference type="GO" id="GO:0003824">
    <property type="term" value="F:catalytic activity"/>
    <property type="evidence" value="ECO:0007669"/>
    <property type="project" value="InterPro"/>
</dbReference>
<evidence type="ECO:0000313" key="4">
    <source>
        <dbReference type="Proteomes" id="UP000622890"/>
    </source>
</evidence>
<name>A0A934W142_9BURK</name>
<comment type="caution">
    <text evidence="3">The sequence shown here is derived from an EMBL/GenBank/DDBJ whole genome shotgun (WGS) entry which is preliminary data.</text>
</comment>
<evidence type="ECO:0000256" key="1">
    <source>
        <dbReference type="PROSITE-ProRule" id="PRU00464"/>
    </source>
</evidence>
<dbReference type="PROSITE" id="PS51084">
    <property type="entry name" value="HIT_2"/>
    <property type="match status" value="1"/>
</dbReference>
<dbReference type="AlphaFoldDB" id="A0A934W142"/>
<reference evidence="3" key="1">
    <citation type="submission" date="2021-01" db="EMBL/GenBank/DDBJ databases">
        <title>Genome sequence of strain Noviherbaspirillum sp. DKR-6.</title>
        <authorList>
            <person name="Chaudhary D.K."/>
        </authorList>
    </citation>
    <scope>NUCLEOTIDE SEQUENCE</scope>
    <source>
        <strain evidence="3">DKR-6</strain>
    </source>
</reference>
<evidence type="ECO:0000313" key="3">
    <source>
        <dbReference type="EMBL" id="MBK4734786.1"/>
    </source>
</evidence>
<dbReference type="RefSeq" id="WP_200591562.1">
    <property type="nucleotide sequence ID" value="NZ_JAEPBG010000003.1"/>
</dbReference>
<dbReference type="InterPro" id="IPR011146">
    <property type="entry name" value="HIT-like"/>
</dbReference>